<keyword evidence="2" id="KW-0732">Signal</keyword>
<gene>
    <name evidence="4" type="ORF">GE300_00305</name>
</gene>
<evidence type="ECO:0000256" key="1">
    <source>
        <dbReference type="SAM" id="MobiDB-lite"/>
    </source>
</evidence>
<feature type="signal peptide" evidence="2">
    <location>
        <begin position="1"/>
        <end position="22"/>
    </location>
</feature>
<name>A0A6L5YWN1_9RHOB</name>
<dbReference type="InterPro" id="IPR002477">
    <property type="entry name" value="Peptidoglycan-bd-like"/>
</dbReference>
<feature type="chain" id="PRO_5027003281" description="Peptidoglycan binding-like domain-containing protein" evidence="2">
    <location>
        <begin position="23"/>
        <end position="318"/>
    </location>
</feature>
<evidence type="ECO:0000313" key="5">
    <source>
        <dbReference type="Proteomes" id="UP000474957"/>
    </source>
</evidence>
<dbReference type="AlphaFoldDB" id="A0A6L5YWN1"/>
<dbReference type="EMBL" id="WIND01000001">
    <property type="protein sequence ID" value="MSU88054.1"/>
    <property type="molecule type" value="Genomic_DNA"/>
</dbReference>
<protein>
    <recommendedName>
        <fullName evidence="3">Peptidoglycan binding-like domain-containing protein</fullName>
    </recommendedName>
</protein>
<evidence type="ECO:0000313" key="4">
    <source>
        <dbReference type="EMBL" id="MSU88054.1"/>
    </source>
</evidence>
<feature type="domain" description="Peptidoglycan binding-like" evidence="3">
    <location>
        <begin position="205"/>
        <end position="256"/>
    </location>
</feature>
<sequence length="318" mass="33719">MQRVARAVVILSVALGSSAVTAHGQDAAGDEGASPDFQGALEALGHDMTWQDSLGDRLSTCLRPLYPDSPEHLDVVLAIEIDAEGMPGSPYLLDPKPDDATLAHLRQLFRAEAAIFDCAPLTLDDGSPLPEVLSLSVSGDSLRPLPPDAAIEQLASDSGQPAPIAAAEQADSDQATEPMAPDADDTQLPPTAASAETEAALGLNRAARREVQTRLRLAGHDPGGADGVFGPRTRSAVSAWQEASGLIASGYLDETQYHRLVEETEEAFADLPKNPPAASTSRRARFYRGPDGCLRDRYGRRVGGQSLRCDLRGLFSQF</sequence>
<comment type="caution">
    <text evidence="4">The sequence shown here is derived from an EMBL/GenBank/DDBJ whole genome shotgun (WGS) entry which is preliminary data.</text>
</comment>
<reference evidence="4 5" key="1">
    <citation type="submission" date="2019-10" db="EMBL/GenBank/DDBJ databases">
        <title>Cognatihalovulum marinum gen. nov. sp. nov., a new member of the family Rhodobacteraceae isolated from deep seawater of the Northwest Indian Ocean.</title>
        <authorList>
            <person name="Ruan C."/>
            <person name="Wang J."/>
            <person name="Zheng X."/>
            <person name="Song L."/>
            <person name="Zhu Y."/>
            <person name="Huang Y."/>
            <person name="Lu Z."/>
            <person name="Du W."/>
            <person name="Huang L."/>
            <person name="Dai X."/>
        </authorList>
    </citation>
    <scope>NUCLEOTIDE SEQUENCE [LARGE SCALE GENOMIC DNA]</scope>
    <source>
        <strain evidence="4 5">2CG4</strain>
    </source>
</reference>
<evidence type="ECO:0000256" key="2">
    <source>
        <dbReference type="SAM" id="SignalP"/>
    </source>
</evidence>
<dbReference type="InterPro" id="IPR036366">
    <property type="entry name" value="PGBDSf"/>
</dbReference>
<organism evidence="4 5">
    <name type="scientific">Halovulum marinum</name>
    <dbReference type="NCBI Taxonomy" id="2662447"/>
    <lineage>
        <taxon>Bacteria</taxon>
        <taxon>Pseudomonadati</taxon>
        <taxon>Pseudomonadota</taxon>
        <taxon>Alphaproteobacteria</taxon>
        <taxon>Rhodobacterales</taxon>
        <taxon>Paracoccaceae</taxon>
        <taxon>Halovulum</taxon>
    </lineage>
</organism>
<feature type="compositionally biased region" description="Low complexity" evidence="1">
    <location>
        <begin position="188"/>
        <end position="197"/>
    </location>
</feature>
<proteinExistence type="predicted"/>
<dbReference type="Proteomes" id="UP000474957">
    <property type="component" value="Unassembled WGS sequence"/>
</dbReference>
<keyword evidence="5" id="KW-1185">Reference proteome</keyword>
<feature type="region of interest" description="Disordered" evidence="1">
    <location>
        <begin position="157"/>
        <end position="197"/>
    </location>
</feature>
<dbReference type="InterPro" id="IPR036365">
    <property type="entry name" value="PGBD-like_sf"/>
</dbReference>
<evidence type="ECO:0000259" key="3">
    <source>
        <dbReference type="Pfam" id="PF01471"/>
    </source>
</evidence>
<dbReference type="RefSeq" id="WP_154443780.1">
    <property type="nucleotide sequence ID" value="NZ_WIND01000001.1"/>
</dbReference>
<dbReference type="SUPFAM" id="SSF47090">
    <property type="entry name" value="PGBD-like"/>
    <property type="match status" value="1"/>
</dbReference>
<dbReference type="Gene3D" id="1.10.101.10">
    <property type="entry name" value="PGBD-like superfamily/PGBD"/>
    <property type="match status" value="1"/>
</dbReference>
<dbReference type="Pfam" id="PF01471">
    <property type="entry name" value="PG_binding_1"/>
    <property type="match status" value="1"/>
</dbReference>
<accession>A0A6L5YWN1</accession>